<accession>A0A8H3J7I1</accession>
<dbReference type="OrthoDB" id="407198at2759"/>
<gene>
    <name evidence="2" type="ORF">IMSHALPRED_003441</name>
</gene>
<dbReference type="AlphaFoldDB" id="A0A8H3J7I1"/>
<dbReference type="InterPro" id="IPR009027">
    <property type="entry name" value="Ribosomal_bL9/RNase_H1_N"/>
</dbReference>
<comment type="caution">
    <text evidence="2">The sequence shown here is derived from an EMBL/GenBank/DDBJ whole genome shotgun (WGS) entry which is preliminary data.</text>
</comment>
<evidence type="ECO:0000313" key="2">
    <source>
        <dbReference type="EMBL" id="CAF9942261.1"/>
    </source>
</evidence>
<organism evidence="2 3">
    <name type="scientific">Imshaugia aleurites</name>
    <dbReference type="NCBI Taxonomy" id="172621"/>
    <lineage>
        <taxon>Eukaryota</taxon>
        <taxon>Fungi</taxon>
        <taxon>Dikarya</taxon>
        <taxon>Ascomycota</taxon>
        <taxon>Pezizomycotina</taxon>
        <taxon>Lecanoromycetes</taxon>
        <taxon>OSLEUM clade</taxon>
        <taxon>Lecanoromycetidae</taxon>
        <taxon>Lecanorales</taxon>
        <taxon>Lecanorineae</taxon>
        <taxon>Parmeliaceae</taxon>
        <taxon>Imshaugia</taxon>
    </lineage>
</organism>
<reference evidence="2" key="1">
    <citation type="submission" date="2021-03" db="EMBL/GenBank/DDBJ databases">
        <authorList>
            <person name="Tagirdzhanova G."/>
        </authorList>
    </citation>
    <scope>NUCLEOTIDE SEQUENCE</scope>
</reference>
<dbReference type="Pfam" id="PF01693">
    <property type="entry name" value="Cauli_VI"/>
    <property type="match status" value="1"/>
</dbReference>
<keyword evidence="3" id="KW-1185">Reference proteome</keyword>
<dbReference type="Proteomes" id="UP000664534">
    <property type="component" value="Unassembled WGS sequence"/>
</dbReference>
<protein>
    <recommendedName>
        <fullName evidence="1">Ribonuclease H1 N-terminal domain-containing protein</fullName>
    </recommendedName>
</protein>
<evidence type="ECO:0000313" key="3">
    <source>
        <dbReference type="Proteomes" id="UP000664534"/>
    </source>
</evidence>
<evidence type="ECO:0000259" key="1">
    <source>
        <dbReference type="Pfam" id="PF01693"/>
    </source>
</evidence>
<name>A0A8H3J7I1_9LECA</name>
<dbReference type="SUPFAM" id="SSF55658">
    <property type="entry name" value="L9 N-domain-like"/>
    <property type="match status" value="1"/>
</dbReference>
<feature type="non-terminal residue" evidence="2">
    <location>
        <position position="64"/>
    </location>
</feature>
<feature type="domain" description="Ribonuclease H1 N-terminal" evidence="1">
    <location>
        <begin position="10"/>
        <end position="55"/>
    </location>
</feature>
<dbReference type="InterPro" id="IPR011320">
    <property type="entry name" value="RNase_H1_N"/>
</dbReference>
<dbReference type="InterPro" id="IPR037056">
    <property type="entry name" value="RNase_H1_N_sf"/>
</dbReference>
<dbReference type="EMBL" id="CAJPDT010000175">
    <property type="protein sequence ID" value="CAF9942261.1"/>
    <property type="molecule type" value="Genomic_DNA"/>
</dbReference>
<dbReference type="Gene3D" id="3.40.970.10">
    <property type="entry name" value="Ribonuclease H1, N-terminal domain"/>
    <property type="match status" value="1"/>
</dbReference>
<sequence>MPNRSKNKEYYAVIRGFYLTVPTIFSSWGDAHPLTTGFPNPGLRGFVTLAEAETYMREEGVKDY</sequence>
<proteinExistence type="predicted"/>